<sequence length="167" mass="17951">MALLVLLGLVELVLEDTLSWRKGCEVQLMELVVQPDHLLGLAVDVVIKMVEVLVVASFLCNKGFAVVVIGPGVELGDVRYDGGGVDAAAAAVVVVEFGAVDSVVFPSEQAVATVCVSLVVIWMAKPEILKGEKDVVKAWRARSLCGMQRLVGACHFEKKSYHQFELS</sequence>
<comment type="caution">
    <text evidence="1">The sequence shown here is derived from an EMBL/GenBank/DDBJ whole genome shotgun (WGS) entry which is preliminary data.</text>
</comment>
<reference evidence="1" key="1">
    <citation type="submission" date="2023-04" db="EMBL/GenBank/DDBJ databases">
        <title>Ambrosiozyma monospora NBRC 10751.</title>
        <authorList>
            <person name="Ichikawa N."/>
            <person name="Sato H."/>
            <person name="Tonouchi N."/>
        </authorList>
    </citation>
    <scope>NUCLEOTIDE SEQUENCE</scope>
    <source>
        <strain evidence="1">NBRC 10751</strain>
    </source>
</reference>
<dbReference type="Proteomes" id="UP001165064">
    <property type="component" value="Unassembled WGS sequence"/>
</dbReference>
<gene>
    <name evidence="1" type="ORF">Amon02_001195100</name>
</gene>
<evidence type="ECO:0000313" key="1">
    <source>
        <dbReference type="EMBL" id="GMF03898.1"/>
    </source>
</evidence>
<organism evidence="1 2">
    <name type="scientific">Ambrosiozyma monospora</name>
    <name type="common">Yeast</name>
    <name type="synonym">Endomycopsis monosporus</name>
    <dbReference type="NCBI Taxonomy" id="43982"/>
    <lineage>
        <taxon>Eukaryota</taxon>
        <taxon>Fungi</taxon>
        <taxon>Dikarya</taxon>
        <taxon>Ascomycota</taxon>
        <taxon>Saccharomycotina</taxon>
        <taxon>Pichiomycetes</taxon>
        <taxon>Pichiales</taxon>
        <taxon>Pichiaceae</taxon>
        <taxon>Ambrosiozyma</taxon>
    </lineage>
</organism>
<protein>
    <submittedName>
        <fullName evidence="1">Unnamed protein product</fullName>
    </submittedName>
</protein>
<keyword evidence="2" id="KW-1185">Reference proteome</keyword>
<name>A0ACB5U7P3_AMBMO</name>
<evidence type="ECO:0000313" key="2">
    <source>
        <dbReference type="Proteomes" id="UP001165064"/>
    </source>
</evidence>
<accession>A0ACB5U7P3</accession>
<proteinExistence type="predicted"/>
<dbReference type="EMBL" id="BSXS01013343">
    <property type="protein sequence ID" value="GMF03898.1"/>
    <property type="molecule type" value="Genomic_DNA"/>
</dbReference>